<dbReference type="Proteomes" id="UP000758652">
    <property type="component" value="Unassembled WGS sequence"/>
</dbReference>
<evidence type="ECO:0000313" key="2">
    <source>
        <dbReference type="Proteomes" id="UP000758652"/>
    </source>
</evidence>
<sequence>MKPDIIFKEFWRQNDRFASLFNTVVFEGEEVIKPEELSELDTDVSTMVEFNEYKETLSRARDVVKKAAHGVDFVIMGIENQRKTHYGMPLRVMIYDALGYLKEYQEISRKHREAGDKASAEEFLSGLHKEDRLHPIISIVIYYNEKPWDGPKSLRDMIVDMPEKLGRVFSDYRMNLLQVGESGKYRFGNEEVQIIFETARYIYGGEFDKVRTLLKEKIVAPDVGAMIGVMTDSDLLVQEALESKGGMNMCTALERLEERGREAGRIEGREEGRKEGRAEGIAEGKREILFALLKAGAEIKLLKEVSGLSEEEIKTLRKEIE</sequence>
<comment type="caution">
    <text evidence="1">The sequence shown here is derived from an EMBL/GenBank/DDBJ whole genome shotgun (WGS) entry which is preliminary data.</text>
</comment>
<reference evidence="1 2" key="1">
    <citation type="submission" date="2020-10" db="EMBL/GenBank/DDBJ databases">
        <title>ChiBAC.</title>
        <authorList>
            <person name="Zenner C."/>
            <person name="Hitch T.C.A."/>
            <person name="Clavel T."/>
        </authorList>
    </citation>
    <scope>NUCLEOTIDE SEQUENCE [LARGE SCALE GENOMIC DNA]</scope>
    <source>
        <strain evidence="1 2">DSM 108991</strain>
    </source>
</reference>
<dbReference type="EMBL" id="JADCKL010000011">
    <property type="protein sequence ID" value="MBE5063924.1"/>
    <property type="molecule type" value="Genomic_DNA"/>
</dbReference>
<organism evidence="1 2">
    <name type="scientific">Claveliimonas monacensis</name>
    <dbReference type="NCBI Taxonomy" id="2779351"/>
    <lineage>
        <taxon>Bacteria</taxon>
        <taxon>Bacillati</taxon>
        <taxon>Bacillota</taxon>
        <taxon>Clostridia</taxon>
        <taxon>Lachnospirales</taxon>
        <taxon>Lachnospiraceae</taxon>
        <taxon>Claveliimonas</taxon>
    </lineage>
</organism>
<gene>
    <name evidence="1" type="ORF">INF30_11735</name>
</gene>
<evidence type="ECO:0008006" key="3">
    <source>
        <dbReference type="Google" id="ProtNLM"/>
    </source>
</evidence>
<accession>A0ABR9RLR8</accession>
<protein>
    <recommendedName>
        <fullName evidence="3">Transposase (putative) YhgA-like domain-containing protein</fullName>
    </recommendedName>
</protein>
<keyword evidence="2" id="KW-1185">Reference proteome</keyword>
<evidence type="ECO:0000313" key="1">
    <source>
        <dbReference type="EMBL" id="MBE5063924.1"/>
    </source>
</evidence>
<name>A0ABR9RLR8_9FIRM</name>
<proteinExistence type="predicted"/>